<organism evidence="1 2">
    <name type="scientific">Laetiporus sulphureus 93-53</name>
    <dbReference type="NCBI Taxonomy" id="1314785"/>
    <lineage>
        <taxon>Eukaryota</taxon>
        <taxon>Fungi</taxon>
        <taxon>Dikarya</taxon>
        <taxon>Basidiomycota</taxon>
        <taxon>Agaricomycotina</taxon>
        <taxon>Agaricomycetes</taxon>
        <taxon>Polyporales</taxon>
        <taxon>Laetiporus</taxon>
    </lineage>
</organism>
<name>A0A165DK75_9APHY</name>
<dbReference type="AlphaFoldDB" id="A0A165DK75"/>
<evidence type="ECO:0008006" key="3">
    <source>
        <dbReference type="Google" id="ProtNLM"/>
    </source>
</evidence>
<dbReference type="EMBL" id="KV427632">
    <property type="protein sequence ID" value="KZT05063.1"/>
    <property type="molecule type" value="Genomic_DNA"/>
</dbReference>
<dbReference type="Proteomes" id="UP000076871">
    <property type="component" value="Unassembled WGS sequence"/>
</dbReference>
<gene>
    <name evidence="1" type="ORF">LAESUDRAFT_715119</name>
</gene>
<dbReference type="OrthoDB" id="3188871at2759"/>
<protein>
    <recommendedName>
        <fullName evidence="3">NTF2-like protein</fullName>
    </recommendedName>
</protein>
<evidence type="ECO:0000313" key="2">
    <source>
        <dbReference type="Proteomes" id="UP000076871"/>
    </source>
</evidence>
<dbReference type="GeneID" id="63824145"/>
<sequence length="164" mass="17550">MSVLLGPGPVIIPLSAWAEDSISAIYKASSQSAFDSAFDEFLHKDAQITFNGKQLTRDQYREQLLEERVLEQSADISFTGAVEVPANKNDPVAAGSVGLFYKATVYKTIKVFGASASSTVNSSLNVVITDSKGEIANRKVLVLNQVLLDEANPVTPPHGVVKPA</sequence>
<reference evidence="1 2" key="1">
    <citation type="journal article" date="2016" name="Mol. Biol. Evol.">
        <title>Comparative Genomics of Early-Diverging Mushroom-Forming Fungi Provides Insights into the Origins of Lignocellulose Decay Capabilities.</title>
        <authorList>
            <person name="Nagy L.G."/>
            <person name="Riley R."/>
            <person name="Tritt A."/>
            <person name="Adam C."/>
            <person name="Daum C."/>
            <person name="Floudas D."/>
            <person name="Sun H."/>
            <person name="Yadav J.S."/>
            <person name="Pangilinan J."/>
            <person name="Larsson K.H."/>
            <person name="Matsuura K."/>
            <person name="Barry K."/>
            <person name="Labutti K."/>
            <person name="Kuo R."/>
            <person name="Ohm R.A."/>
            <person name="Bhattacharya S.S."/>
            <person name="Shirouzu T."/>
            <person name="Yoshinaga Y."/>
            <person name="Martin F.M."/>
            <person name="Grigoriev I.V."/>
            <person name="Hibbett D.S."/>
        </authorList>
    </citation>
    <scope>NUCLEOTIDE SEQUENCE [LARGE SCALE GENOMIC DNA]</scope>
    <source>
        <strain evidence="1 2">93-53</strain>
    </source>
</reference>
<dbReference type="RefSeq" id="XP_040762803.1">
    <property type="nucleotide sequence ID" value="XM_040907116.1"/>
</dbReference>
<keyword evidence="2" id="KW-1185">Reference proteome</keyword>
<dbReference type="InParanoid" id="A0A165DK75"/>
<accession>A0A165DK75</accession>
<proteinExistence type="predicted"/>
<evidence type="ECO:0000313" key="1">
    <source>
        <dbReference type="EMBL" id="KZT05063.1"/>
    </source>
</evidence>